<dbReference type="CDD" id="cd01324">
    <property type="entry name" value="cbb3_Oxidase_CcoQ"/>
    <property type="match status" value="1"/>
</dbReference>
<proteinExistence type="predicted"/>
<gene>
    <name evidence="1" type="ORF">Ga0061068_10573</name>
</gene>
<accession>A0A0K6IVN4</accession>
<sequence>MDINDLRSLVTVLSFLCFIGICVWAYSRAAKPAFEEAARLPFLEDDDPVLANDHKEGN</sequence>
<organism evidence="1 2">
    <name type="scientific">Tepidiphilus thermophilus</name>
    <dbReference type="NCBI Taxonomy" id="876478"/>
    <lineage>
        <taxon>Bacteria</taxon>
        <taxon>Pseudomonadati</taxon>
        <taxon>Pseudomonadota</taxon>
        <taxon>Hydrogenophilia</taxon>
        <taxon>Hydrogenophilales</taxon>
        <taxon>Hydrogenophilaceae</taxon>
        <taxon>Tepidiphilus</taxon>
    </lineage>
</organism>
<keyword evidence="2" id="KW-1185">Reference proteome</keyword>
<dbReference type="OrthoDB" id="8604580at2"/>
<dbReference type="EMBL" id="CYHH01000005">
    <property type="protein sequence ID" value="CUB07170.1"/>
    <property type="molecule type" value="Genomic_DNA"/>
</dbReference>
<dbReference type="InterPro" id="IPR008621">
    <property type="entry name" value="Cbb3-typ_cyt_oxidase_comp"/>
</dbReference>
<evidence type="ECO:0000313" key="2">
    <source>
        <dbReference type="Proteomes" id="UP000182108"/>
    </source>
</evidence>
<name>A0A0K6IVN4_9PROT</name>
<dbReference type="AlphaFoldDB" id="A0A0K6IVN4"/>
<dbReference type="Proteomes" id="UP000182108">
    <property type="component" value="Unassembled WGS sequence"/>
</dbReference>
<dbReference type="Pfam" id="PF05545">
    <property type="entry name" value="FixQ"/>
    <property type="match status" value="1"/>
</dbReference>
<reference evidence="2" key="1">
    <citation type="submission" date="2015-08" db="EMBL/GenBank/DDBJ databases">
        <authorList>
            <person name="Babu N.S."/>
            <person name="Beckwith C.J."/>
            <person name="Beseler K.G."/>
            <person name="Brison A."/>
            <person name="Carone J.V."/>
            <person name="Caskin T.P."/>
            <person name="Diamond M."/>
            <person name="Durham M.E."/>
            <person name="Foxe J.M."/>
            <person name="Go M."/>
            <person name="Henderson B.A."/>
            <person name="Jones I.B."/>
            <person name="McGettigan J.A."/>
            <person name="Micheletti S.J."/>
            <person name="Nasrallah M.E."/>
            <person name="Ortiz D."/>
            <person name="Piller C.R."/>
            <person name="Privatt S.R."/>
            <person name="Schneider S.L."/>
            <person name="Sharp S."/>
            <person name="Smith T.C."/>
            <person name="Stanton J.D."/>
            <person name="Ullery H.E."/>
            <person name="Wilson R.J."/>
            <person name="Serrano M.G."/>
            <person name="Buck G."/>
            <person name="Lee V."/>
            <person name="Wang Y."/>
            <person name="Carvalho R."/>
            <person name="Voegtly L."/>
            <person name="Shi R."/>
            <person name="Duckworth R."/>
            <person name="Johnson A."/>
            <person name="Loviza R."/>
            <person name="Walstead R."/>
            <person name="Shah Z."/>
            <person name="Kiflezghi M."/>
            <person name="Wade K."/>
            <person name="Ball S.L."/>
            <person name="Bradley K.W."/>
            <person name="Asai D.J."/>
            <person name="Bowman C.A."/>
            <person name="Russell D.A."/>
            <person name="Pope W.H."/>
            <person name="Jacobs-Sera D."/>
            <person name="Hendrix R.W."/>
            <person name="Hatfull G.F."/>
        </authorList>
    </citation>
    <scope>NUCLEOTIDE SEQUENCE [LARGE SCALE GENOMIC DNA]</scope>
    <source>
        <strain evidence="2">JCM 19170</strain>
    </source>
</reference>
<protein>
    <submittedName>
        <fullName evidence="1">Cbb3-type cytochrome oxidase, subunit 3</fullName>
    </submittedName>
</protein>
<dbReference type="RefSeq" id="WP_055423469.1">
    <property type="nucleotide sequence ID" value="NZ_CYHH01000005.1"/>
</dbReference>
<evidence type="ECO:0000313" key="1">
    <source>
        <dbReference type="EMBL" id="CUB07170.1"/>
    </source>
</evidence>